<keyword evidence="7 10" id="KW-0175">Coiled coil</keyword>
<dbReference type="GO" id="GO:0051301">
    <property type="term" value="P:cell division"/>
    <property type="evidence" value="ECO:0007669"/>
    <property type="project" value="UniProtKB-KW"/>
</dbReference>
<feature type="coiled-coil region" evidence="10">
    <location>
        <begin position="167"/>
        <end position="228"/>
    </location>
</feature>
<dbReference type="AlphaFoldDB" id="A0A915HH55"/>
<evidence type="ECO:0000256" key="1">
    <source>
        <dbReference type="ARBA" id="ARBA00004186"/>
    </source>
</evidence>
<keyword evidence="11" id="KW-1185">Reference proteome</keyword>
<evidence type="ECO:0000313" key="11">
    <source>
        <dbReference type="Proteomes" id="UP000887565"/>
    </source>
</evidence>
<sequence length="309" mass="35737">MTSNVGQGNINSNEHLQQTTELLIQPFVDLLSPDVLQEFDEFCSCTSKLSVDFTNSADISLELSNIIEENIELKSILDQIEFINDFVESSSKNLLEQTQEFRNAALNQQFDEFSNFLRQKISETRFLEQKSTKYRTEFAKLNDEMRKRGVSTIASDEKLLDSHWSILDQLRKDDEMIEKLRENLKRLERKQAGFFDLPTDIHLAKVKVEEKRLELENLEKELDAMIIDISRDTKWQDFNGSPTTSHHITGRLITINTSHKTEIDKFNGYSKQPFASRFAFFQTFGASQIDQGQSSVTIDARHFIVTFDA</sequence>
<reference evidence="12" key="1">
    <citation type="submission" date="2022-11" db="UniProtKB">
        <authorList>
            <consortium name="WormBaseParasite"/>
        </authorList>
    </citation>
    <scope>IDENTIFICATION</scope>
</reference>
<keyword evidence="6" id="KW-0498">Mitosis</keyword>
<evidence type="ECO:0000256" key="5">
    <source>
        <dbReference type="ARBA" id="ARBA00022701"/>
    </source>
</evidence>
<evidence type="ECO:0000256" key="7">
    <source>
        <dbReference type="ARBA" id="ARBA00023054"/>
    </source>
</evidence>
<dbReference type="InterPro" id="IPR026243">
    <property type="entry name" value="HAUS1"/>
</dbReference>
<evidence type="ECO:0000256" key="6">
    <source>
        <dbReference type="ARBA" id="ARBA00022776"/>
    </source>
</evidence>
<dbReference type="GO" id="GO:0051225">
    <property type="term" value="P:spindle assembly"/>
    <property type="evidence" value="ECO:0007669"/>
    <property type="project" value="InterPro"/>
</dbReference>
<keyword evidence="9" id="KW-0131">Cell cycle</keyword>
<keyword evidence="8" id="KW-0206">Cytoskeleton</keyword>
<name>A0A915HH55_ROMCU</name>
<dbReference type="PANTHER" id="PTHR31570:SF1">
    <property type="entry name" value="HAUS AUGMIN-LIKE COMPLEX SUBUNIT 1"/>
    <property type="match status" value="1"/>
</dbReference>
<comment type="subcellular location">
    <subcellularLocation>
        <location evidence="1">Cytoplasm</location>
        <location evidence="1">Cytoskeleton</location>
        <location evidence="1">Spindle</location>
    </subcellularLocation>
</comment>
<accession>A0A915HH55</accession>
<dbReference type="GO" id="GO:0005829">
    <property type="term" value="C:cytosol"/>
    <property type="evidence" value="ECO:0007669"/>
    <property type="project" value="TreeGrafter"/>
</dbReference>
<organism evidence="11 12">
    <name type="scientific">Romanomermis culicivorax</name>
    <name type="common">Nematode worm</name>
    <dbReference type="NCBI Taxonomy" id="13658"/>
    <lineage>
        <taxon>Eukaryota</taxon>
        <taxon>Metazoa</taxon>
        <taxon>Ecdysozoa</taxon>
        <taxon>Nematoda</taxon>
        <taxon>Enoplea</taxon>
        <taxon>Dorylaimia</taxon>
        <taxon>Mermithida</taxon>
        <taxon>Mermithoidea</taxon>
        <taxon>Mermithidae</taxon>
        <taxon>Romanomermis</taxon>
    </lineage>
</organism>
<protein>
    <submittedName>
        <fullName evidence="12">Uncharacterized protein</fullName>
    </submittedName>
</protein>
<evidence type="ECO:0000313" key="12">
    <source>
        <dbReference type="WBParaSite" id="nRc.2.0.1.t00950-RA"/>
    </source>
</evidence>
<dbReference type="GO" id="GO:0005819">
    <property type="term" value="C:spindle"/>
    <property type="evidence" value="ECO:0007669"/>
    <property type="project" value="UniProtKB-SubCell"/>
</dbReference>
<keyword evidence="3" id="KW-0963">Cytoplasm</keyword>
<dbReference type="GO" id="GO:0005874">
    <property type="term" value="C:microtubule"/>
    <property type="evidence" value="ECO:0007669"/>
    <property type="project" value="UniProtKB-KW"/>
</dbReference>
<proteinExistence type="inferred from homology"/>
<dbReference type="Proteomes" id="UP000887565">
    <property type="component" value="Unplaced"/>
</dbReference>
<evidence type="ECO:0000256" key="9">
    <source>
        <dbReference type="ARBA" id="ARBA00023306"/>
    </source>
</evidence>
<evidence type="ECO:0000256" key="10">
    <source>
        <dbReference type="SAM" id="Coils"/>
    </source>
</evidence>
<dbReference type="PANTHER" id="PTHR31570">
    <property type="entry name" value="HAUS AUGMIN-LIKE COMPLEX SUBUNIT 1"/>
    <property type="match status" value="1"/>
</dbReference>
<keyword evidence="5" id="KW-0493">Microtubule</keyword>
<dbReference type="WBParaSite" id="nRc.2.0.1.t00950-RA">
    <property type="protein sequence ID" value="nRc.2.0.1.t00950-RA"/>
    <property type="gene ID" value="nRc.2.0.1.g00950"/>
</dbReference>
<dbReference type="GO" id="GO:0070652">
    <property type="term" value="C:HAUS complex"/>
    <property type="evidence" value="ECO:0007669"/>
    <property type="project" value="InterPro"/>
</dbReference>
<keyword evidence="4" id="KW-0132">Cell division</keyword>
<evidence type="ECO:0000256" key="2">
    <source>
        <dbReference type="ARBA" id="ARBA00005479"/>
    </source>
</evidence>
<evidence type="ECO:0000256" key="4">
    <source>
        <dbReference type="ARBA" id="ARBA00022618"/>
    </source>
</evidence>
<comment type="similarity">
    <text evidence="2">Belongs to the HAUS1 family.</text>
</comment>
<evidence type="ECO:0000256" key="3">
    <source>
        <dbReference type="ARBA" id="ARBA00022490"/>
    </source>
</evidence>
<evidence type="ECO:0000256" key="8">
    <source>
        <dbReference type="ARBA" id="ARBA00023212"/>
    </source>
</evidence>